<dbReference type="PANTHER" id="PTHR10458:SF22">
    <property type="entry name" value="PEPTIDE DEFORMYLASE"/>
    <property type="match status" value="1"/>
</dbReference>
<name>A0A7W9SL82_ARMRO</name>
<comment type="caution">
    <text evidence="3">The sequence shown here is derived from an EMBL/GenBank/DDBJ whole genome shotgun (WGS) entry which is preliminary data.</text>
</comment>
<feature type="binding site" evidence="2">
    <location>
        <position position="156"/>
    </location>
    <ligand>
        <name>Fe cation</name>
        <dbReference type="ChEBI" id="CHEBI:24875"/>
    </ligand>
</feature>
<keyword evidence="2" id="KW-0408">Iron</keyword>
<evidence type="ECO:0000256" key="2">
    <source>
        <dbReference type="HAMAP-Rule" id="MF_00163"/>
    </source>
</evidence>
<dbReference type="CDD" id="cd00487">
    <property type="entry name" value="Pep_deformylase"/>
    <property type="match status" value="1"/>
</dbReference>
<dbReference type="Pfam" id="PF01327">
    <property type="entry name" value="Pep_deformylase"/>
    <property type="match status" value="1"/>
</dbReference>
<dbReference type="EMBL" id="JACHGW010000001">
    <property type="protein sequence ID" value="MBB6048701.1"/>
    <property type="molecule type" value="Genomic_DNA"/>
</dbReference>
<evidence type="ECO:0000256" key="1">
    <source>
        <dbReference type="ARBA" id="ARBA00010759"/>
    </source>
</evidence>
<reference evidence="3 4" key="1">
    <citation type="submission" date="2020-08" db="EMBL/GenBank/DDBJ databases">
        <title>Genomic Encyclopedia of Type Strains, Phase IV (KMG-IV): sequencing the most valuable type-strain genomes for metagenomic binning, comparative biology and taxonomic classification.</title>
        <authorList>
            <person name="Goeker M."/>
        </authorList>
    </citation>
    <scope>NUCLEOTIDE SEQUENCE [LARGE SCALE GENOMIC DNA]</scope>
    <source>
        <strain evidence="3 4">DSM 23562</strain>
    </source>
</reference>
<dbReference type="EC" id="3.5.1.88" evidence="2"/>
<keyword evidence="4" id="KW-1185">Reference proteome</keyword>
<comment type="function">
    <text evidence="2">Removes the formyl group from the N-terminal Met of newly synthesized proteins. Requires at least a dipeptide for an efficient rate of reaction. N-terminal L-methionine is a prerequisite for activity but the enzyme has broad specificity at other positions.</text>
</comment>
<dbReference type="GO" id="GO:0046872">
    <property type="term" value="F:metal ion binding"/>
    <property type="evidence" value="ECO:0007669"/>
    <property type="project" value="UniProtKB-KW"/>
</dbReference>
<comment type="cofactor">
    <cofactor evidence="2">
        <name>Fe(2+)</name>
        <dbReference type="ChEBI" id="CHEBI:29033"/>
    </cofactor>
    <text evidence="2">Binds 1 Fe(2+) ion.</text>
</comment>
<proteinExistence type="inferred from homology"/>
<sequence length="187" mass="20475">MASENLSDLAAKYKDIPFDDSRVVKYKETPGWEVLLKTAAEVKVVDTELRALIAEMADIMYAAHGVGLAAPQVGQSIRLLVYDAGAGLKVLINPQISKAKGEQYEPEEGCLSIPGLRGVVRRPSQIFVQALNGSGHPVRFKARDFEARIICHEVDHLNGILFTDLADPKTLHMLTPEEQASERAPAE</sequence>
<feature type="binding site" evidence="2">
    <location>
        <position position="152"/>
    </location>
    <ligand>
        <name>Fe cation</name>
        <dbReference type="ChEBI" id="CHEBI:24875"/>
    </ligand>
</feature>
<gene>
    <name evidence="2" type="primary">def</name>
    <name evidence="3" type="ORF">HNQ39_000463</name>
</gene>
<dbReference type="PIRSF" id="PIRSF004749">
    <property type="entry name" value="Pep_def"/>
    <property type="match status" value="1"/>
</dbReference>
<dbReference type="SUPFAM" id="SSF56420">
    <property type="entry name" value="Peptide deformylase"/>
    <property type="match status" value="1"/>
</dbReference>
<dbReference type="HAMAP" id="MF_00163">
    <property type="entry name" value="Pep_deformylase"/>
    <property type="match status" value="1"/>
</dbReference>
<dbReference type="Gene3D" id="3.90.45.10">
    <property type="entry name" value="Peptide deformylase"/>
    <property type="match status" value="1"/>
</dbReference>
<dbReference type="PRINTS" id="PR01576">
    <property type="entry name" value="PDEFORMYLASE"/>
</dbReference>
<accession>A0A7W9SL82</accession>
<dbReference type="RefSeq" id="WP_184192336.1">
    <property type="nucleotide sequence ID" value="NZ_JACHGW010000001.1"/>
</dbReference>
<keyword evidence="2" id="KW-0648">Protein biosynthesis</keyword>
<comment type="catalytic activity">
    <reaction evidence="2">
        <text>N-terminal N-formyl-L-methionyl-[peptide] + H2O = N-terminal L-methionyl-[peptide] + formate</text>
        <dbReference type="Rhea" id="RHEA:24420"/>
        <dbReference type="Rhea" id="RHEA-COMP:10639"/>
        <dbReference type="Rhea" id="RHEA-COMP:10640"/>
        <dbReference type="ChEBI" id="CHEBI:15377"/>
        <dbReference type="ChEBI" id="CHEBI:15740"/>
        <dbReference type="ChEBI" id="CHEBI:49298"/>
        <dbReference type="ChEBI" id="CHEBI:64731"/>
        <dbReference type="EC" id="3.5.1.88"/>
    </reaction>
</comment>
<dbReference type="GO" id="GO:0042586">
    <property type="term" value="F:peptide deformylase activity"/>
    <property type="evidence" value="ECO:0007669"/>
    <property type="project" value="UniProtKB-UniRule"/>
</dbReference>
<dbReference type="NCBIfam" id="NF001159">
    <property type="entry name" value="PRK00150.1-3"/>
    <property type="match status" value="1"/>
</dbReference>
<comment type="similarity">
    <text evidence="1 2">Belongs to the polypeptide deformylase family.</text>
</comment>
<feature type="active site" evidence="2">
    <location>
        <position position="153"/>
    </location>
</feature>
<dbReference type="AlphaFoldDB" id="A0A7W9SL82"/>
<organism evidence="3 4">
    <name type="scientific">Armatimonas rosea</name>
    <dbReference type="NCBI Taxonomy" id="685828"/>
    <lineage>
        <taxon>Bacteria</taxon>
        <taxon>Bacillati</taxon>
        <taxon>Armatimonadota</taxon>
        <taxon>Armatimonadia</taxon>
        <taxon>Armatimonadales</taxon>
        <taxon>Armatimonadaceae</taxon>
        <taxon>Armatimonas</taxon>
    </lineage>
</organism>
<dbReference type="InterPro" id="IPR023635">
    <property type="entry name" value="Peptide_deformylase"/>
</dbReference>
<dbReference type="NCBIfam" id="TIGR00079">
    <property type="entry name" value="pept_deformyl"/>
    <property type="match status" value="1"/>
</dbReference>
<evidence type="ECO:0000313" key="4">
    <source>
        <dbReference type="Proteomes" id="UP000520814"/>
    </source>
</evidence>
<dbReference type="InterPro" id="IPR036821">
    <property type="entry name" value="Peptide_deformylase_sf"/>
</dbReference>
<feature type="binding site" evidence="2">
    <location>
        <position position="110"/>
    </location>
    <ligand>
        <name>Fe cation</name>
        <dbReference type="ChEBI" id="CHEBI:24875"/>
    </ligand>
</feature>
<keyword evidence="2 3" id="KW-0378">Hydrolase</keyword>
<protein>
    <recommendedName>
        <fullName evidence="2">Peptide deformylase</fullName>
        <shortName evidence="2">PDF</shortName>
        <ecNumber evidence="2">3.5.1.88</ecNumber>
    </recommendedName>
    <alternativeName>
        <fullName evidence="2">Polypeptide deformylase</fullName>
    </alternativeName>
</protein>
<dbReference type="GO" id="GO:0006412">
    <property type="term" value="P:translation"/>
    <property type="evidence" value="ECO:0007669"/>
    <property type="project" value="UniProtKB-UniRule"/>
</dbReference>
<dbReference type="PANTHER" id="PTHR10458">
    <property type="entry name" value="PEPTIDE DEFORMYLASE"/>
    <property type="match status" value="1"/>
</dbReference>
<keyword evidence="2" id="KW-0479">Metal-binding</keyword>
<dbReference type="Proteomes" id="UP000520814">
    <property type="component" value="Unassembled WGS sequence"/>
</dbReference>
<evidence type="ECO:0000313" key="3">
    <source>
        <dbReference type="EMBL" id="MBB6048701.1"/>
    </source>
</evidence>